<reference evidence="2" key="1">
    <citation type="submission" date="2016-11" db="EMBL/GenBank/DDBJ databases">
        <authorList>
            <person name="Varghese N."/>
            <person name="Submissions S."/>
        </authorList>
    </citation>
    <scope>NUCLEOTIDE SEQUENCE [LARGE SCALE GENOMIC DNA]</scope>
    <source>
        <strain evidence="2">C3</strain>
    </source>
</reference>
<name>A0A1K1M1G2_SELRU</name>
<dbReference type="Proteomes" id="UP000182958">
    <property type="component" value="Unassembled WGS sequence"/>
</dbReference>
<dbReference type="NCBIfam" id="TIGR01869">
    <property type="entry name" value="casC_Cse4"/>
    <property type="match status" value="1"/>
</dbReference>
<dbReference type="RefSeq" id="WP_072305391.1">
    <property type="nucleotide sequence ID" value="NZ_FPJA01000004.1"/>
</dbReference>
<keyword evidence="2" id="KW-1185">Reference proteome</keyword>
<organism evidence="1 2">
    <name type="scientific">Selenomonas ruminantium</name>
    <dbReference type="NCBI Taxonomy" id="971"/>
    <lineage>
        <taxon>Bacteria</taxon>
        <taxon>Bacillati</taxon>
        <taxon>Bacillota</taxon>
        <taxon>Negativicutes</taxon>
        <taxon>Selenomonadales</taxon>
        <taxon>Selenomonadaceae</taxon>
        <taxon>Selenomonas</taxon>
    </lineage>
</organism>
<evidence type="ECO:0000313" key="2">
    <source>
        <dbReference type="Proteomes" id="UP000182958"/>
    </source>
</evidence>
<dbReference type="AlphaFoldDB" id="A0A1K1M1G2"/>
<accession>A0A1K1M1G2</accession>
<dbReference type="EMBL" id="FPJA01000004">
    <property type="protein sequence ID" value="SFW16970.1"/>
    <property type="molecule type" value="Genomic_DNA"/>
</dbReference>
<dbReference type="Pfam" id="PF09344">
    <property type="entry name" value="Cas_CT1975"/>
    <property type="match status" value="1"/>
</dbReference>
<sequence>MLLEIHMLKNYPATNLNRDDMGAPKSCMFGGVQRARISSQCLKRSWRISPVFQNELAGHLGVRTRKMPKLVKDKLMEMGVSEDFALAAEKKLTGFANKAGKERDDGITSQIAIYSPEDIEAIADVVKAKIEEVKDIKAFNKLKATDIEKEVTGAGVRPISLDIALFGRMVTSPAFANVEASMQVAHAFSTNRVMMESDFFVAMDDMIDGHEELGAGMMDTVDYNSSCYYIYASLDTDKLLANLKNDENPKALVKAVIPSLLRTMAYSNPSGKQNSFAGNVLPSAVLVEGKEYPVPVSYANAFVKPARAFQSVDLVQDSIEKLQEQVLATERAFPSLAGAKRAWFNASGDTSEKEQAFCANERVQTAKNFDALIEAVCDWTQE</sequence>
<proteinExistence type="predicted"/>
<protein>
    <submittedName>
        <fullName evidence="1">CRISPR system Cascade subunit CasC</fullName>
    </submittedName>
</protein>
<dbReference type="InterPro" id="IPR010148">
    <property type="entry name" value="CRISPR-assoc_prot_CT1975"/>
</dbReference>
<evidence type="ECO:0000313" key="1">
    <source>
        <dbReference type="EMBL" id="SFW16970.1"/>
    </source>
</evidence>
<gene>
    <name evidence="1" type="ORF">SAMN02910323_0512</name>
</gene>